<dbReference type="EMBL" id="JBAKFG010000001">
    <property type="protein sequence ID" value="MEX0372724.1"/>
    <property type="molecule type" value="Genomic_DNA"/>
</dbReference>
<accession>A0ABV3RX61</accession>
<name>A0ABV3RX61_9GAMM</name>
<dbReference type="Gene3D" id="2.60.120.1140">
    <property type="entry name" value="Protein of unknown function DUF192"/>
    <property type="match status" value="1"/>
</dbReference>
<dbReference type="InterPro" id="IPR003795">
    <property type="entry name" value="DUF192"/>
</dbReference>
<dbReference type="Proteomes" id="UP001556636">
    <property type="component" value="Unassembled WGS sequence"/>
</dbReference>
<reference evidence="1 2" key="1">
    <citation type="submission" date="2024-02" db="EMBL/GenBank/DDBJ databases">
        <title>New especies of Spiribacter isolated from saline water.</title>
        <authorList>
            <person name="Leon M.J."/>
            <person name="De La Haba R."/>
            <person name="Sanchez-Porro C."/>
            <person name="Ventosa A."/>
        </authorList>
    </citation>
    <scope>NUCLEOTIDE SEQUENCE [LARGE SCALE GENOMIC DNA]</scope>
    <source>
        <strain evidence="2">ag22IC6-196</strain>
    </source>
</reference>
<dbReference type="RefSeq" id="WP_367951294.1">
    <property type="nucleotide sequence ID" value="NZ_JBAKFG010000001.1"/>
</dbReference>
<evidence type="ECO:0000313" key="1">
    <source>
        <dbReference type="EMBL" id="MEX0372724.1"/>
    </source>
</evidence>
<protein>
    <submittedName>
        <fullName evidence="1">DUF192 domain-containing protein</fullName>
    </submittedName>
</protein>
<dbReference type="Pfam" id="PF02643">
    <property type="entry name" value="DUF192"/>
    <property type="match status" value="1"/>
</dbReference>
<gene>
    <name evidence="1" type="ORF">V6X51_04660</name>
</gene>
<evidence type="ECO:0000313" key="2">
    <source>
        <dbReference type="Proteomes" id="UP001556636"/>
    </source>
</evidence>
<organism evidence="1 2">
    <name type="scientific">Spiribacter roseus</name>
    <dbReference type="NCBI Taxonomy" id="1855875"/>
    <lineage>
        <taxon>Bacteria</taxon>
        <taxon>Pseudomonadati</taxon>
        <taxon>Pseudomonadota</taxon>
        <taxon>Gammaproteobacteria</taxon>
        <taxon>Chromatiales</taxon>
        <taxon>Ectothiorhodospiraceae</taxon>
        <taxon>Spiribacter</taxon>
    </lineage>
</organism>
<sequence>MKHRDAVPTCLFMPPPGGPWRIRVEVADRFVPRLIGLLGRSDAPASDCGLLLIARGGVHTLGMRFAIDIAQLDRELRVLRVTSRVPPGRWITAPRGTRATLEMAADTLPPPLTGRRFYCNRDYP</sequence>
<proteinExistence type="predicted"/>
<comment type="caution">
    <text evidence="1">The sequence shown here is derived from an EMBL/GenBank/DDBJ whole genome shotgun (WGS) entry which is preliminary data.</text>
</comment>
<keyword evidence="2" id="KW-1185">Reference proteome</keyword>
<dbReference type="InterPro" id="IPR038695">
    <property type="entry name" value="Saro_0823-like_sf"/>
</dbReference>